<proteinExistence type="predicted"/>
<protein>
    <submittedName>
        <fullName evidence="1">Uncharacterized protein</fullName>
    </submittedName>
</protein>
<dbReference type="EMBL" id="JANJYI010000004">
    <property type="protein sequence ID" value="KAK2652090.1"/>
    <property type="molecule type" value="Genomic_DNA"/>
</dbReference>
<evidence type="ECO:0000313" key="1">
    <source>
        <dbReference type="EMBL" id="KAK2652090.1"/>
    </source>
</evidence>
<accession>A0AAE0CHX7</accession>
<name>A0AAE0CHX7_9ROSI</name>
<keyword evidence="2" id="KW-1185">Reference proteome</keyword>
<sequence length="110" mass="11781">MARPASPSPLSGQLRIVASSQFGDSFVGLYDMSSGSSGNVMFSNDLPRLVKNLECKWLLMRQPAVVRTKETRGVAGDSKNSLCFPVDINCTAAVLSAGLKLLSMWNSNPS</sequence>
<gene>
    <name evidence="1" type="ORF">Ddye_011946</name>
</gene>
<dbReference type="AlphaFoldDB" id="A0AAE0CHX7"/>
<evidence type="ECO:0000313" key="2">
    <source>
        <dbReference type="Proteomes" id="UP001280121"/>
    </source>
</evidence>
<organism evidence="1 2">
    <name type="scientific">Dipteronia dyeriana</name>
    <dbReference type="NCBI Taxonomy" id="168575"/>
    <lineage>
        <taxon>Eukaryota</taxon>
        <taxon>Viridiplantae</taxon>
        <taxon>Streptophyta</taxon>
        <taxon>Embryophyta</taxon>
        <taxon>Tracheophyta</taxon>
        <taxon>Spermatophyta</taxon>
        <taxon>Magnoliopsida</taxon>
        <taxon>eudicotyledons</taxon>
        <taxon>Gunneridae</taxon>
        <taxon>Pentapetalae</taxon>
        <taxon>rosids</taxon>
        <taxon>malvids</taxon>
        <taxon>Sapindales</taxon>
        <taxon>Sapindaceae</taxon>
        <taxon>Hippocastanoideae</taxon>
        <taxon>Acereae</taxon>
        <taxon>Dipteronia</taxon>
    </lineage>
</organism>
<reference evidence="1" key="1">
    <citation type="journal article" date="2023" name="Plant J.">
        <title>Genome sequences and population genomics provide insights into the demographic history, inbreeding, and mutation load of two 'living fossil' tree species of Dipteronia.</title>
        <authorList>
            <person name="Feng Y."/>
            <person name="Comes H.P."/>
            <person name="Chen J."/>
            <person name="Zhu S."/>
            <person name="Lu R."/>
            <person name="Zhang X."/>
            <person name="Li P."/>
            <person name="Qiu J."/>
            <person name="Olsen K.M."/>
            <person name="Qiu Y."/>
        </authorList>
    </citation>
    <scope>NUCLEOTIDE SEQUENCE</scope>
    <source>
        <strain evidence="1">KIB01</strain>
    </source>
</reference>
<comment type="caution">
    <text evidence="1">The sequence shown here is derived from an EMBL/GenBank/DDBJ whole genome shotgun (WGS) entry which is preliminary data.</text>
</comment>
<dbReference type="Proteomes" id="UP001280121">
    <property type="component" value="Unassembled WGS sequence"/>
</dbReference>